<evidence type="ECO:0000313" key="2">
    <source>
        <dbReference type="EMBL" id="EYF08634.1"/>
    </source>
</evidence>
<dbReference type="STRING" id="1192034.CAP_2494"/>
<feature type="compositionally biased region" description="Basic residues" evidence="1">
    <location>
        <begin position="169"/>
        <end position="179"/>
    </location>
</feature>
<feature type="region of interest" description="Disordered" evidence="1">
    <location>
        <begin position="72"/>
        <end position="209"/>
    </location>
</feature>
<reference evidence="2 3" key="1">
    <citation type="submission" date="2013-05" db="EMBL/GenBank/DDBJ databases">
        <title>Genome assembly of Chondromyces apiculatus DSM 436.</title>
        <authorList>
            <person name="Sharma G."/>
            <person name="Khatri I."/>
            <person name="Kaur C."/>
            <person name="Mayilraj S."/>
            <person name="Subramanian S."/>
        </authorList>
    </citation>
    <scope>NUCLEOTIDE SEQUENCE [LARGE SCALE GENOMIC DNA]</scope>
    <source>
        <strain evidence="2 3">DSM 436</strain>
    </source>
</reference>
<dbReference type="eggNOG" id="COG2931">
    <property type="taxonomic scope" value="Bacteria"/>
</dbReference>
<comment type="caution">
    <text evidence="2">The sequence shown here is derived from an EMBL/GenBank/DDBJ whole genome shotgun (WGS) entry which is preliminary data.</text>
</comment>
<name>A0A017THC2_9BACT</name>
<feature type="compositionally biased region" description="Basic residues" evidence="1">
    <location>
        <begin position="72"/>
        <end position="99"/>
    </location>
</feature>
<feature type="compositionally biased region" description="Basic residues" evidence="1">
    <location>
        <begin position="225"/>
        <end position="245"/>
    </location>
</feature>
<keyword evidence="3" id="KW-1185">Reference proteome</keyword>
<evidence type="ECO:0000256" key="1">
    <source>
        <dbReference type="SAM" id="MobiDB-lite"/>
    </source>
</evidence>
<protein>
    <submittedName>
        <fullName evidence="2">Uncharacterized protein</fullName>
    </submittedName>
</protein>
<sequence length="277" mass="32810">MGPPRNSLHPRWRWRPRHGCRACTQLSGHRHRTRRRFPTRRHRTRRRFPTHRHRTHYRFSTRRHRTRYRFSHRHRTRRRLPHYRHRTRCRRSGHGHGAHCRYPPGRGRRWLGSRRRRPGPGERRRRAGPGRRRGYRRSGWLTHQGPIDGPGRLGGSRHRRGRTSDHGLHHGAFRSRSARWRGFPGGLTRDGHGGHPHHRPVRRTRSQGLRAPLREPWGEHVRCRDPHHRAGPRCRPRGLTPRRRGGGGGQSRTAQRTSCGALRDRLAALRTVHGDAC</sequence>
<proteinExistence type="predicted"/>
<dbReference type="Proteomes" id="UP000019678">
    <property type="component" value="Unassembled WGS sequence"/>
</dbReference>
<evidence type="ECO:0000313" key="3">
    <source>
        <dbReference type="Proteomes" id="UP000019678"/>
    </source>
</evidence>
<feature type="region of interest" description="Disordered" evidence="1">
    <location>
        <begin position="222"/>
        <end position="258"/>
    </location>
</feature>
<dbReference type="EMBL" id="ASRX01000002">
    <property type="protein sequence ID" value="EYF08634.1"/>
    <property type="molecule type" value="Genomic_DNA"/>
</dbReference>
<organism evidence="2 3">
    <name type="scientific">Chondromyces apiculatus DSM 436</name>
    <dbReference type="NCBI Taxonomy" id="1192034"/>
    <lineage>
        <taxon>Bacteria</taxon>
        <taxon>Pseudomonadati</taxon>
        <taxon>Myxococcota</taxon>
        <taxon>Polyangia</taxon>
        <taxon>Polyangiales</taxon>
        <taxon>Polyangiaceae</taxon>
        <taxon>Chondromyces</taxon>
    </lineage>
</organism>
<accession>A0A017THC2</accession>
<gene>
    <name evidence="2" type="ORF">CAP_2494</name>
</gene>
<feature type="compositionally biased region" description="Basic residues" evidence="1">
    <location>
        <begin position="106"/>
        <end position="136"/>
    </location>
</feature>
<dbReference type="AlphaFoldDB" id="A0A017THC2"/>
<feature type="compositionally biased region" description="Basic residues" evidence="1">
    <location>
        <begin position="194"/>
        <end position="205"/>
    </location>
</feature>